<keyword evidence="18" id="KW-1185">Reference proteome</keyword>
<keyword evidence="9 14" id="KW-0119">Carbohydrate metabolism</keyword>
<dbReference type="InterPro" id="IPR011877">
    <property type="entry name" value="Ribokinase"/>
</dbReference>
<dbReference type="Proteomes" id="UP001288320">
    <property type="component" value="Unassembled WGS sequence"/>
</dbReference>
<comment type="similarity">
    <text evidence="14">Belongs to the carbohydrate kinase PfkB family. Deoxyribokinase subfamily.</text>
</comment>
<comment type="cofactor">
    <cofactor evidence="14">
        <name>Mg(2+)</name>
        <dbReference type="ChEBI" id="CHEBI:18420"/>
    </cofactor>
</comment>
<feature type="binding site" evidence="14">
    <location>
        <position position="284"/>
    </location>
    <ligand>
        <name>K(+)</name>
        <dbReference type="ChEBI" id="CHEBI:29103"/>
    </ligand>
</feature>
<evidence type="ECO:0000313" key="18">
    <source>
        <dbReference type="Proteomes" id="UP001284901"/>
    </source>
</evidence>
<feature type="site" description="Important for substrate specificity" evidence="14">
    <location>
        <position position="10"/>
    </location>
</feature>
<evidence type="ECO:0000256" key="6">
    <source>
        <dbReference type="ARBA" id="ARBA00022840"/>
    </source>
</evidence>
<dbReference type="CDD" id="cd01174">
    <property type="entry name" value="ribokinase"/>
    <property type="match status" value="1"/>
</dbReference>
<dbReference type="PANTHER" id="PTHR10584">
    <property type="entry name" value="SUGAR KINASE"/>
    <property type="match status" value="1"/>
</dbReference>
<feature type="binding site" evidence="14">
    <location>
        <position position="251"/>
    </location>
    <ligand>
        <name>substrate</name>
    </ligand>
</feature>
<evidence type="ECO:0000256" key="3">
    <source>
        <dbReference type="ARBA" id="ARBA00022723"/>
    </source>
</evidence>
<sequence length="302" mass="32016">MDIAVIGSNMVDLISYINRMPGDGETVEAPDFALGCGGKGANQAVAAARLGSAVRMVTRVGNDLFADNTVANFERNGIDTTYVMRTAATSGVAPIFVNPDSQNSIIIVQGANSLLTPADIDAAAADISKCKLIVLQLEIPLETVYYAIEFGVKHGIDVLLNPAPAQPDLLLSRVRACTYFTPNESELSLLTGMPVETIPDVRNAAHTLLEAGMRNVIVTLGGRGVLWVAEGVDMLLPATPVEAVDTTGAGDAFIGCFSHYVVATGDIEYSLRMANRYAADSVTKRGTQTSYASKEEFALLRN</sequence>
<accession>A0AAW9HGN2</accession>
<dbReference type="EMBL" id="JAWNFY010000020">
    <property type="protein sequence ID" value="MDY5146827.1"/>
    <property type="molecule type" value="Genomic_DNA"/>
</dbReference>
<feature type="binding site" evidence="14">
    <location>
        <position position="245"/>
    </location>
    <ligand>
        <name>K(+)</name>
        <dbReference type="ChEBI" id="CHEBI:29103"/>
    </ligand>
</feature>
<feature type="binding site" evidence="14">
    <location>
        <position position="290"/>
    </location>
    <ligand>
        <name>K(+)</name>
        <dbReference type="ChEBI" id="CHEBI:29103"/>
    </ligand>
</feature>
<dbReference type="GO" id="GO:0006014">
    <property type="term" value="P:D-ribose metabolic process"/>
    <property type="evidence" value="ECO:0007669"/>
    <property type="project" value="UniProtKB-UniRule"/>
</dbReference>
<dbReference type="InterPro" id="IPR011611">
    <property type="entry name" value="PfkB_dom"/>
</dbReference>
<keyword evidence="1 14" id="KW-0963">Cytoplasm</keyword>
<keyword evidence="2 14" id="KW-0808">Transferase</keyword>
<feature type="binding site" evidence="14">
    <location>
        <position position="138"/>
    </location>
    <ligand>
        <name>substrate</name>
    </ligand>
</feature>
<evidence type="ECO:0000313" key="16">
    <source>
        <dbReference type="EMBL" id="MDY5140005.1"/>
    </source>
</evidence>
<keyword evidence="3 14" id="KW-0479">Metal-binding</keyword>
<protein>
    <recommendedName>
        <fullName evidence="12 14">Deoxyribokinase</fullName>
        <shortName evidence="14">dRK</shortName>
        <ecNumber evidence="11 14">2.7.1.229</ecNumber>
    </recommendedName>
    <alternativeName>
        <fullName evidence="13 14">ATP:2-deoxy-D-ribose 5-phosphotransferase</fullName>
    </alternativeName>
</protein>
<dbReference type="AlphaFoldDB" id="A0AAW9HGN2"/>
<dbReference type="GO" id="GO:0005524">
    <property type="term" value="F:ATP binding"/>
    <property type="evidence" value="ECO:0007669"/>
    <property type="project" value="UniProtKB-UniRule"/>
</dbReference>
<comment type="function">
    <text evidence="14">Catalyzes the ATP-dependent phosphorylation of 2-deoxy-D-ribose to 2-deoxy-D-ribose 5-phosphate (dRib-5P), allowing the use of deoxyribose as the sole carbon source.</text>
</comment>
<dbReference type="PRINTS" id="PR00990">
    <property type="entry name" value="RIBOKINASE"/>
</dbReference>
<feature type="binding site" evidence="14">
    <location>
        <begin position="38"/>
        <end position="42"/>
    </location>
    <ligand>
        <name>substrate</name>
    </ligand>
</feature>
<evidence type="ECO:0000256" key="11">
    <source>
        <dbReference type="ARBA" id="ARBA00066926"/>
    </source>
</evidence>
<dbReference type="HAMAP" id="MF_01987">
    <property type="entry name" value="Ribokinase"/>
    <property type="match status" value="1"/>
</dbReference>
<comment type="subcellular location">
    <subcellularLocation>
        <location evidence="14">Cytoplasm</location>
    </subcellularLocation>
</comment>
<dbReference type="Proteomes" id="UP001284901">
    <property type="component" value="Unassembled WGS sequence"/>
</dbReference>
<evidence type="ECO:0000256" key="10">
    <source>
        <dbReference type="ARBA" id="ARBA00051363"/>
    </source>
</evidence>
<keyword evidence="4 14" id="KW-0547">Nucleotide-binding</keyword>
<dbReference type="Gene3D" id="3.40.1190.20">
    <property type="match status" value="1"/>
</dbReference>
<dbReference type="EC" id="2.7.1.229" evidence="11 14"/>
<keyword evidence="8 14" id="KW-0630">Potassium</keyword>
<evidence type="ECO:0000256" key="13">
    <source>
        <dbReference type="ARBA" id="ARBA00081655"/>
    </source>
</evidence>
<evidence type="ECO:0000256" key="2">
    <source>
        <dbReference type="ARBA" id="ARBA00022679"/>
    </source>
</evidence>
<evidence type="ECO:0000313" key="19">
    <source>
        <dbReference type="Proteomes" id="UP001288320"/>
    </source>
</evidence>
<evidence type="ECO:0000256" key="7">
    <source>
        <dbReference type="ARBA" id="ARBA00022842"/>
    </source>
</evidence>
<evidence type="ECO:0000256" key="5">
    <source>
        <dbReference type="ARBA" id="ARBA00022777"/>
    </source>
</evidence>
<evidence type="ECO:0000259" key="15">
    <source>
        <dbReference type="Pfam" id="PF00294"/>
    </source>
</evidence>
<evidence type="ECO:0000256" key="9">
    <source>
        <dbReference type="ARBA" id="ARBA00023277"/>
    </source>
</evidence>
<feature type="binding site" evidence="14">
    <location>
        <position position="247"/>
    </location>
    <ligand>
        <name>K(+)</name>
        <dbReference type="ChEBI" id="CHEBI:29103"/>
    </ligand>
</feature>
<evidence type="ECO:0000256" key="12">
    <source>
        <dbReference type="ARBA" id="ARBA00071515"/>
    </source>
</evidence>
<dbReference type="FunFam" id="3.40.1190.20:FF:000010">
    <property type="entry name" value="Ribokinase"/>
    <property type="match status" value="1"/>
</dbReference>
<evidence type="ECO:0000256" key="14">
    <source>
        <dbReference type="HAMAP-Rule" id="MF_01987"/>
    </source>
</evidence>
<dbReference type="RefSeq" id="WP_016442788.1">
    <property type="nucleotide sequence ID" value="NZ_JASOHK010000029.1"/>
</dbReference>
<evidence type="ECO:0000256" key="1">
    <source>
        <dbReference type="ARBA" id="ARBA00022490"/>
    </source>
</evidence>
<feature type="active site" description="Proton acceptor" evidence="14">
    <location>
        <position position="251"/>
    </location>
</feature>
<feature type="binding site" evidence="14">
    <location>
        <position position="275"/>
    </location>
    <ligand>
        <name>ATP</name>
        <dbReference type="ChEBI" id="CHEBI:30616"/>
    </ligand>
</feature>
<name>A0AAW9HGN2_9ACTO</name>
<comment type="subunit">
    <text evidence="14">Homodimer.</text>
</comment>
<keyword evidence="6 14" id="KW-0067">ATP-binding</keyword>
<feature type="binding site" evidence="14">
    <location>
        <begin position="219"/>
        <end position="224"/>
    </location>
    <ligand>
        <name>ATP</name>
        <dbReference type="ChEBI" id="CHEBI:30616"/>
    </ligand>
</feature>
<dbReference type="GO" id="GO:0004747">
    <property type="term" value="F:ribokinase activity"/>
    <property type="evidence" value="ECO:0007669"/>
    <property type="project" value="UniProtKB-UniRule"/>
</dbReference>
<evidence type="ECO:0000256" key="4">
    <source>
        <dbReference type="ARBA" id="ARBA00022741"/>
    </source>
</evidence>
<evidence type="ECO:0000313" key="17">
    <source>
        <dbReference type="EMBL" id="MDY5146827.1"/>
    </source>
</evidence>
<dbReference type="PANTHER" id="PTHR10584:SF166">
    <property type="entry name" value="RIBOKINASE"/>
    <property type="match status" value="1"/>
</dbReference>
<feature type="binding site" evidence="14">
    <location>
        <position position="281"/>
    </location>
    <ligand>
        <name>K(+)</name>
        <dbReference type="ChEBI" id="CHEBI:29103"/>
    </ligand>
</feature>
<dbReference type="EMBL" id="JAWNFV010000002">
    <property type="protein sequence ID" value="MDY5140005.1"/>
    <property type="molecule type" value="Genomic_DNA"/>
</dbReference>
<proteinExistence type="inferred from homology"/>
<dbReference type="InterPro" id="IPR002139">
    <property type="entry name" value="Ribo/fructo_kinase"/>
</dbReference>
<feature type="binding site" evidence="14">
    <location>
        <begin position="10"/>
        <end position="12"/>
    </location>
    <ligand>
        <name>substrate</name>
    </ligand>
</feature>
<feature type="domain" description="Carbohydrate kinase PfkB" evidence="15">
    <location>
        <begin position="2"/>
        <end position="290"/>
    </location>
</feature>
<feature type="binding site" evidence="14">
    <location>
        <position position="183"/>
    </location>
    <ligand>
        <name>ATP</name>
        <dbReference type="ChEBI" id="CHEBI:30616"/>
    </ligand>
</feature>
<evidence type="ECO:0000256" key="8">
    <source>
        <dbReference type="ARBA" id="ARBA00022958"/>
    </source>
</evidence>
<dbReference type="SUPFAM" id="SSF53613">
    <property type="entry name" value="Ribokinase-like"/>
    <property type="match status" value="1"/>
</dbReference>
<organism evidence="16 19">
    <name type="scientific">Actinotignum timonense</name>
    <dbReference type="NCBI Taxonomy" id="1870995"/>
    <lineage>
        <taxon>Bacteria</taxon>
        <taxon>Bacillati</taxon>
        <taxon>Actinomycetota</taxon>
        <taxon>Actinomycetes</taxon>
        <taxon>Actinomycetales</taxon>
        <taxon>Actinomycetaceae</taxon>
        <taxon>Actinotignum</taxon>
    </lineage>
</organism>
<keyword evidence="5 14" id="KW-0418">Kinase</keyword>
<comment type="caution">
    <text evidence="16">The sequence shown here is derived from an EMBL/GenBank/DDBJ whole genome shotgun (WGS) entry which is preliminary data.</text>
</comment>
<keyword evidence="7 14" id="KW-0460">Magnesium</keyword>
<comment type="catalytic activity">
    <reaction evidence="10">
        <text>2-deoxy-D-ribose + ATP = 2-deoxy-D-ribose 5-phosphate + ADP + H(+)</text>
        <dbReference type="Rhea" id="RHEA:30871"/>
        <dbReference type="ChEBI" id="CHEBI:15378"/>
        <dbReference type="ChEBI" id="CHEBI:30616"/>
        <dbReference type="ChEBI" id="CHEBI:62877"/>
        <dbReference type="ChEBI" id="CHEBI:90761"/>
        <dbReference type="ChEBI" id="CHEBI:456216"/>
        <dbReference type="EC" id="2.7.1.229"/>
    </reaction>
    <physiologicalReaction direction="left-to-right" evidence="10">
        <dbReference type="Rhea" id="RHEA:30872"/>
    </physiologicalReaction>
</comment>
<gene>
    <name evidence="16" type="primary">rbsK</name>
    <name evidence="14" type="synonym">deoK</name>
    <name evidence="16" type="ORF">R6G74_01560</name>
    <name evidence="17" type="ORF">R6P33_07345</name>
</gene>
<dbReference type="InterPro" id="IPR029056">
    <property type="entry name" value="Ribokinase-like"/>
</dbReference>
<feature type="binding site" evidence="14">
    <location>
        <position position="286"/>
    </location>
    <ligand>
        <name>K(+)</name>
        <dbReference type="ChEBI" id="CHEBI:29103"/>
    </ligand>
</feature>
<dbReference type="Pfam" id="PF00294">
    <property type="entry name" value="PfkB"/>
    <property type="match status" value="1"/>
</dbReference>
<feature type="binding site" evidence="14">
    <location>
        <begin position="250"/>
        <end position="251"/>
    </location>
    <ligand>
        <name>ATP</name>
        <dbReference type="ChEBI" id="CHEBI:30616"/>
    </ligand>
</feature>
<reference evidence="16 18" key="1">
    <citation type="submission" date="2023-10" db="EMBL/GenBank/DDBJ databases">
        <title>Whole Genome based description of the genera Actinobaculum and Actinotignum reveals a complex phylogenetic relationship within the species included in the genus Actinotignum.</title>
        <authorList>
            <person name="Jensen C.S."/>
            <person name="Dargis R."/>
            <person name="Kemp M."/>
            <person name="Christensen J.J."/>
        </authorList>
    </citation>
    <scope>NUCLEOTIDE SEQUENCE</scope>
    <source>
        <strain evidence="17 18">SLA_B089</strain>
        <strain evidence="16">SLA_B245</strain>
    </source>
</reference>
<dbReference type="GO" id="GO:0046872">
    <property type="term" value="F:metal ion binding"/>
    <property type="evidence" value="ECO:0007669"/>
    <property type="project" value="UniProtKB-KW"/>
</dbReference>
<dbReference type="GO" id="GO:0005829">
    <property type="term" value="C:cytosol"/>
    <property type="evidence" value="ECO:0007669"/>
    <property type="project" value="TreeGrafter"/>
</dbReference>
<dbReference type="NCBIfam" id="TIGR02152">
    <property type="entry name" value="D_ribokin_bact"/>
    <property type="match status" value="1"/>
</dbReference>